<dbReference type="EMBL" id="CP159253">
    <property type="protein sequence ID" value="XCG49987.1"/>
    <property type="molecule type" value="Genomic_DNA"/>
</dbReference>
<sequence>MKRPEYNWPFWFPSDENAKSYPPLADSISVDVAGAVHDQMTAVEPRAT</sequence>
<organism evidence="1">
    <name type="scientific">Mesorhizobium sp. WSM2240</name>
    <dbReference type="NCBI Taxonomy" id="3228851"/>
    <lineage>
        <taxon>Bacteria</taxon>
        <taxon>Pseudomonadati</taxon>
        <taxon>Pseudomonadota</taxon>
        <taxon>Alphaproteobacteria</taxon>
        <taxon>Hyphomicrobiales</taxon>
        <taxon>Phyllobacteriaceae</taxon>
        <taxon>Mesorhizobium</taxon>
    </lineage>
</organism>
<gene>
    <name evidence="1" type="ORF">ABVK50_05660</name>
</gene>
<accession>A0AAU8CUE6</accession>
<reference evidence="1" key="1">
    <citation type="submission" date="2024-06" db="EMBL/GenBank/DDBJ databases">
        <title>Mesorhizobium karijinii sp. nov., a symbiont of the iconic Swainsona formosa from arid Australia.</title>
        <authorList>
            <person name="Hill Y.J."/>
            <person name="Watkin E.L.J."/>
            <person name="O'Hara G.W."/>
            <person name="Terpolilli J."/>
            <person name="Tye M.L."/>
            <person name="Kohlmeier M.G."/>
        </authorList>
    </citation>
    <scope>NUCLEOTIDE SEQUENCE</scope>
    <source>
        <strain evidence="1">WSM2240</strain>
    </source>
</reference>
<protein>
    <submittedName>
        <fullName evidence="1">Uncharacterized protein</fullName>
    </submittedName>
</protein>
<name>A0AAU8CUE6_9HYPH</name>
<evidence type="ECO:0000313" key="1">
    <source>
        <dbReference type="EMBL" id="XCG49987.1"/>
    </source>
</evidence>
<proteinExistence type="predicted"/>
<dbReference type="RefSeq" id="WP_353642484.1">
    <property type="nucleotide sequence ID" value="NZ_CP159253.1"/>
</dbReference>
<dbReference type="AlphaFoldDB" id="A0AAU8CUE6"/>